<reference evidence="10" key="1">
    <citation type="journal article" date="2016" name="Insect Biochem. Mol. Biol.">
        <title>Multifaceted biological insights from a draft genome sequence of the tobacco hornworm moth, Manduca sexta.</title>
        <authorList>
            <person name="Kanost M.R."/>
            <person name="Arrese E.L."/>
            <person name="Cao X."/>
            <person name="Chen Y.R."/>
            <person name="Chellapilla S."/>
            <person name="Goldsmith M.R."/>
            <person name="Grosse-Wilde E."/>
            <person name="Heckel D.G."/>
            <person name="Herndon N."/>
            <person name="Jiang H."/>
            <person name="Papanicolaou A."/>
            <person name="Qu J."/>
            <person name="Soulages J.L."/>
            <person name="Vogel H."/>
            <person name="Walters J."/>
            <person name="Waterhouse R.M."/>
            <person name="Ahn S.J."/>
            <person name="Almeida F.C."/>
            <person name="An C."/>
            <person name="Aqrawi P."/>
            <person name="Bretschneider A."/>
            <person name="Bryant W.B."/>
            <person name="Bucks S."/>
            <person name="Chao H."/>
            <person name="Chevignon G."/>
            <person name="Christen J.M."/>
            <person name="Clarke D.F."/>
            <person name="Dittmer N.T."/>
            <person name="Ferguson L.C.F."/>
            <person name="Garavelou S."/>
            <person name="Gordon K.H.J."/>
            <person name="Gunaratna R.T."/>
            <person name="Han Y."/>
            <person name="Hauser F."/>
            <person name="He Y."/>
            <person name="Heidel-Fischer H."/>
            <person name="Hirsh A."/>
            <person name="Hu Y."/>
            <person name="Jiang H."/>
            <person name="Kalra D."/>
            <person name="Klinner C."/>
            <person name="Konig C."/>
            <person name="Kovar C."/>
            <person name="Kroll A.R."/>
            <person name="Kuwar S.S."/>
            <person name="Lee S.L."/>
            <person name="Lehman R."/>
            <person name="Li K."/>
            <person name="Li Z."/>
            <person name="Liang H."/>
            <person name="Lovelace S."/>
            <person name="Lu Z."/>
            <person name="Mansfield J.H."/>
            <person name="McCulloch K.J."/>
            <person name="Mathew T."/>
            <person name="Morton B."/>
            <person name="Muzny D.M."/>
            <person name="Neunemann D."/>
            <person name="Ongeri F."/>
            <person name="Pauchet Y."/>
            <person name="Pu L.L."/>
            <person name="Pyrousis I."/>
            <person name="Rao X.J."/>
            <person name="Redding A."/>
            <person name="Roesel C."/>
            <person name="Sanchez-Gracia A."/>
            <person name="Schaack S."/>
            <person name="Shukla A."/>
            <person name="Tetreau G."/>
            <person name="Wang Y."/>
            <person name="Xiong G.H."/>
            <person name="Traut W."/>
            <person name="Walsh T.K."/>
            <person name="Worley K.C."/>
            <person name="Wu D."/>
            <person name="Wu W."/>
            <person name="Wu Y.Q."/>
            <person name="Zhang X."/>
            <person name="Zou Z."/>
            <person name="Zucker H."/>
            <person name="Briscoe A.D."/>
            <person name="Burmester T."/>
            <person name="Clem R.J."/>
            <person name="Feyereisen R."/>
            <person name="Grimmelikhuijzen C.J.P."/>
            <person name="Hamodrakas S.J."/>
            <person name="Hansson B.S."/>
            <person name="Huguet E."/>
            <person name="Jermiin L.S."/>
            <person name="Lan Q."/>
            <person name="Lehman H.K."/>
            <person name="Lorenzen M."/>
            <person name="Merzendorfer H."/>
            <person name="Michalopoulos I."/>
            <person name="Morton D.B."/>
            <person name="Muthukrishnan S."/>
            <person name="Oakeshott J.G."/>
            <person name="Palmer W."/>
            <person name="Park Y."/>
            <person name="Passarelli A.L."/>
            <person name="Rozas J."/>
            <person name="Schwartz L.M."/>
            <person name="Smith W."/>
            <person name="Southgate A."/>
            <person name="Vilcinskas A."/>
            <person name="Vogt R."/>
            <person name="Wang P."/>
            <person name="Werren J."/>
            <person name="Yu X.Q."/>
            <person name="Zhou J.J."/>
            <person name="Brown S.J."/>
            <person name="Scherer S.E."/>
            <person name="Richards S."/>
            <person name="Blissard G.W."/>
        </authorList>
    </citation>
    <scope>NUCLEOTIDE SEQUENCE</scope>
</reference>
<evidence type="ECO:0000313" key="11">
    <source>
        <dbReference type="Proteomes" id="UP000791440"/>
    </source>
</evidence>
<dbReference type="SMART" id="SM00291">
    <property type="entry name" value="ZnF_ZZ"/>
    <property type="match status" value="1"/>
</dbReference>
<evidence type="ECO:0000256" key="7">
    <source>
        <dbReference type="SAM" id="MobiDB-lite"/>
    </source>
</evidence>
<gene>
    <name evidence="10" type="ORF">O3G_MSEX002940</name>
</gene>
<evidence type="ECO:0000256" key="3">
    <source>
        <dbReference type="ARBA" id="ARBA00022833"/>
    </source>
</evidence>
<proteinExistence type="predicted"/>
<feature type="domain" description="ZZ-type" evidence="8">
    <location>
        <begin position="100"/>
        <end position="150"/>
    </location>
</feature>
<sequence>MVNYCCVTGCGRHSRKNKLLNYYCLPKEVERQIVWLKAASREDLLAKKPEIRMKYYRFCSRHFAPASIKNKHLCSDAVPTLHLPGSLKEGESDDEEQVSHENIVCNSCHNTIFGFRYKCITCADYDLCPKCEMLEVHSEHYLIRIPKKMKFKLADDLARRWQKFFKSEHVTPDSSAIICEESSDDEPITKYVKNYDTGIELTEEIKNKIRNEVTRILDIPLNTPNPENKNKKKRVVKKRPAPEVEKASKKQKIDDAGVVPEVAFADVNELNNQAMDVKLEIPETFVPVPVEPQQPMLHMKVSDDLTELMIEMNDQKTIYKF</sequence>
<evidence type="ECO:0000259" key="8">
    <source>
        <dbReference type="PROSITE" id="PS50135"/>
    </source>
</evidence>
<dbReference type="AlphaFoldDB" id="A0A922CEV4"/>
<dbReference type="SUPFAM" id="SSF57850">
    <property type="entry name" value="RING/U-box"/>
    <property type="match status" value="1"/>
</dbReference>
<evidence type="ECO:0000256" key="1">
    <source>
        <dbReference type="ARBA" id="ARBA00022723"/>
    </source>
</evidence>
<evidence type="ECO:0000256" key="2">
    <source>
        <dbReference type="ARBA" id="ARBA00022771"/>
    </source>
</evidence>
<dbReference type="InterPro" id="IPR000433">
    <property type="entry name" value="Znf_ZZ"/>
</dbReference>
<dbReference type="SUPFAM" id="SSF57716">
    <property type="entry name" value="Glucocorticoid receptor-like (DNA-binding domain)"/>
    <property type="match status" value="1"/>
</dbReference>
<keyword evidence="4 6" id="KW-0238">DNA-binding</keyword>
<evidence type="ECO:0000313" key="10">
    <source>
        <dbReference type="EMBL" id="KAG6443601.1"/>
    </source>
</evidence>
<dbReference type="Proteomes" id="UP000791440">
    <property type="component" value="Unassembled WGS sequence"/>
</dbReference>
<dbReference type="GO" id="GO:0008270">
    <property type="term" value="F:zinc ion binding"/>
    <property type="evidence" value="ECO:0007669"/>
    <property type="project" value="UniProtKB-KW"/>
</dbReference>
<dbReference type="PROSITE" id="PS01357">
    <property type="entry name" value="ZF_ZZ_1"/>
    <property type="match status" value="1"/>
</dbReference>
<feature type="domain" description="THAP-type" evidence="9">
    <location>
        <begin position="1"/>
        <end position="82"/>
    </location>
</feature>
<evidence type="ECO:0000256" key="6">
    <source>
        <dbReference type="PROSITE-ProRule" id="PRU00309"/>
    </source>
</evidence>
<dbReference type="Pfam" id="PF05485">
    <property type="entry name" value="THAP"/>
    <property type="match status" value="1"/>
</dbReference>
<accession>A0A922CEV4</accession>
<feature type="compositionally biased region" description="Basic residues" evidence="7">
    <location>
        <begin position="230"/>
        <end position="239"/>
    </location>
</feature>
<dbReference type="SMART" id="SM00692">
    <property type="entry name" value="DM3"/>
    <property type="match status" value="1"/>
</dbReference>
<feature type="region of interest" description="Disordered" evidence="7">
    <location>
        <begin position="220"/>
        <end position="249"/>
    </location>
</feature>
<dbReference type="PROSITE" id="PS50950">
    <property type="entry name" value="ZF_THAP"/>
    <property type="match status" value="1"/>
</dbReference>
<keyword evidence="3" id="KW-0862">Zinc</keyword>
<dbReference type="InterPro" id="IPR052260">
    <property type="entry name" value="Autophagy_Rcpt_SigReg"/>
</dbReference>
<name>A0A922CEV4_MANSE</name>
<evidence type="ECO:0000259" key="9">
    <source>
        <dbReference type="PROSITE" id="PS50950"/>
    </source>
</evidence>
<protein>
    <submittedName>
        <fullName evidence="10">Uncharacterized protein</fullName>
    </submittedName>
</protein>
<organism evidence="10 11">
    <name type="scientific">Manduca sexta</name>
    <name type="common">Tobacco hawkmoth</name>
    <name type="synonym">Tobacco hornworm</name>
    <dbReference type="NCBI Taxonomy" id="7130"/>
    <lineage>
        <taxon>Eukaryota</taxon>
        <taxon>Metazoa</taxon>
        <taxon>Ecdysozoa</taxon>
        <taxon>Arthropoda</taxon>
        <taxon>Hexapoda</taxon>
        <taxon>Insecta</taxon>
        <taxon>Pterygota</taxon>
        <taxon>Neoptera</taxon>
        <taxon>Endopterygota</taxon>
        <taxon>Lepidoptera</taxon>
        <taxon>Glossata</taxon>
        <taxon>Ditrysia</taxon>
        <taxon>Bombycoidea</taxon>
        <taxon>Sphingidae</taxon>
        <taxon>Sphinginae</taxon>
        <taxon>Sphingini</taxon>
        <taxon>Manduca</taxon>
    </lineage>
</organism>
<feature type="compositionally biased region" description="Basic and acidic residues" evidence="7">
    <location>
        <begin position="240"/>
        <end position="249"/>
    </location>
</feature>
<keyword evidence="2 5" id="KW-0863">Zinc-finger</keyword>
<evidence type="ECO:0000256" key="5">
    <source>
        <dbReference type="PROSITE-ProRule" id="PRU00228"/>
    </source>
</evidence>
<dbReference type="PROSITE" id="PS50135">
    <property type="entry name" value="ZF_ZZ_2"/>
    <property type="match status" value="1"/>
</dbReference>
<evidence type="ECO:0000256" key="4">
    <source>
        <dbReference type="ARBA" id="ARBA00023125"/>
    </source>
</evidence>
<dbReference type="GO" id="GO:0003677">
    <property type="term" value="F:DNA binding"/>
    <property type="evidence" value="ECO:0007669"/>
    <property type="project" value="UniProtKB-UniRule"/>
</dbReference>
<dbReference type="OrthoDB" id="2122982at2759"/>
<keyword evidence="11" id="KW-1185">Reference proteome</keyword>
<comment type="caution">
    <text evidence="10">The sequence shown here is derived from an EMBL/GenBank/DDBJ whole genome shotgun (WGS) entry which is preliminary data.</text>
</comment>
<dbReference type="InterPro" id="IPR043145">
    <property type="entry name" value="Znf_ZZ_sf"/>
</dbReference>
<dbReference type="PANTHER" id="PTHR15090">
    <property type="entry name" value="SEQUESTOSOME 1-RELATED"/>
    <property type="match status" value="1"/>
</dbReference>
<dbReference type="CDD" id="cd02340">
    <property type="entry name" value="ZZ_NBR1_like"/>
    <property type="match status" value="1"/>
</dbReference>
<dbReference type="InterPro" id="IPR006612">
    <property type="entry name" value="THAP_Znf"/>
</dbReference>
<keyword evidence="1" id="KW-0479">Metal-binding</keyword>
<reference evidence="10" key="2">
    <citation type="submission" date="2020-12" db="EMBL/GenBank/DDBJ databases">
        <authorList>
            <person name="Kanost M."/>
        </authorList>
    </citation>
    <scope>NUCLEOTIDE SEQUENCE</scope>
</reference>
<dbReference type="SMART" id="SM00980">
    <property type="entry name" value="THAP"/>
    <property type="match status" value="1"/>
</dbReference>
<dbReference type="EMBL" id="JH668304">
    <property type="protein sequence ID" value="KAG6443601.1"/>
    <property type="molecule type" value="Genomic_DNA"/>
</dbReference>
<dbReference type="Pfam" id="PF00569">
    <property type="entry name" value="ZZ"/>
    <property type="match status" value="1"/>
</dbReference>
<dbReference type="Gene3D" id="3.30.60.90">
    <property type="match status" value="1"/>
</dbReference>